<keyword evidence="4 8" id="KW-0812">Transmembrane</keyword>
<proteinExistence type="inferred from homology"/>
<comment type="subcellular location">
    <subcellularLocation>
        <location evidence="1">Cell membrane</location>
        <topology evidence="1">Single-pass membrane protein</topology>
    </subcellularLocation>
</comment>
<evidence type="ECO:0000313" key="10">
    <source>
        <dbReference type="Proteomes" id="UP000295515"/>
    </source>
</evidence>
<name>A0A4R3YYZ7_9FIRM</name>
<dbReference type="EMBL" id="SMCQ01000013">
    <property type="protein sequence ID" value="TCV98485.1"/>
    <property type="molecule type" value="Genomic_DNA"/>
</dbReference>
<dbReference type="GO" id="GO:0005886">
    <property type="term" value="C:plasma membrane"/>
    <property type="evidence" value="ECO:0007669"/>
    <property type="project" value="UniProtKB-SubCell"/>
</dbReference>
<dbReference type="AlphaFoldDB" id="A0A4R3YYZ7"/>
<evidence type="ECO:0000256" key="2">
    <source>
        <dbReference type="ARBA" id="ARBA00022475"/>
    </source>
</evidence>
<dbReference type="GO" id="GO:0015628">
    <property type="term" value="P:protein secretion by the type II secretion system"/>
    <property type="evidence" value="ECO:0007669"/>
    <property type="project" value="InterPro"/>
</dbReference>
<keyword evidence="5 8" id="KW-1133">Transmembrane helix</keyword>
<dbReference type="NCBIfam" id="NF040999">
    <property type="entry name" value="pilin_ComGC"/>
    <property type="match status" value="1"/>
</dbReference>
<dbReference type="InterPro" id="IPR016940">
    <property type="entry name" value="ComGC"/>
</dbReference>
<keyword evidence="3" id="KW-0488">Methylation</keyword>
<dbReference type="GeneID" id="98915721"/>
<dbReference type="GO" id="GO:0030420">
    <property type="term" value="P:establishment of competence for transformation"/>
    <property type="evidence" value="ECO:0007669"/>
    <property type="project" value="InterPro"/>
</dbReference>
<dbReference type="InterPro" id="IPR012902">
    <property type="entry name" value="N_methyl_site"/>
</dbReference>
<evidence type="ECO:0000313" key="9">
    <source>
        <dbReference type="EMBL" id="TCV98485.1"/>
    </source>
</evidence>
<keyword evidence="2" id="KW-1003">Cell membrane</keyword>
<sequence length="100" mass="10801">MNKSGFTLIEMIFCISVILVILLLVIPNVTSKNTVVKNKGCEAQIEVVNSQILLYEIENGELPTSISDLTSGSHPYLTEKQGICPNGKSISISDGQAYAD</sequence>
<dbReference type="SUPFAM" id="SSF54523">
    <property type="entry name" value="Pili subunits"/>
    <property type="match status" value="1"/>
</dbReference>
<evidence type="ECO:0000256" key="5">
    <source>
        <dbReference type="ARBA" id="ARBA00022989"/>
    </source>
</evidence>
<keyword evidence="6 8" id="KW-0472">Membrane</keyword>
<evidence type="ECO:0000256" key="8">
    <source>
        <dbReference type="SAM" id="Phobius"/>
    </source>
</evidence>
<evidence type="ECO:0000256" key="7">
    <source>
        <dbReference type="ARBA" id="ARBA00043982"/>
    </source>
</evidence>
<accession>A0A4R3YYZ7</accession>
<dbReference type="GO" id="GO:0015627">
    <property type="term" value="C:type II protein secretion system complex"/>
    <property type="evidence" value="ECO:0007669"/>
    <property type="project" value="InterPro"/>
</dbReference>
<feature type="transmembrane region" description="Helical" evidence="8">
    <location>
        <begin position="6"/>
        <end position="29"/>
    </location>
</feature>
<dbReference type="NCBIfam" id="TIGR02532">
    <property type="entry name" value="IV_pilin_GFxxxE"/>
    <property type="match status" value="1"/>
</dbReference>
<dbReference type="Pfam" id="PF07963">
    <property type="entry name" value="N_methyl"/>
    <property type="match status" value="1"/>
</dbReference>
<comment type="caution">
    <text evidence="9">The sequence shown here is derived from an EMBL/GenBank/DDBJ whole genome shotgun (WGS) entry which is preliminary data.</text>
</comment>
<evidence type="ECO:0000256" key="6">
    <source>
        <dbReference type="ARBA" id="ARBA00023136"/>
    </source>
</evidence>
<comment type="similarity">
    <text evidence="7">Belongs to the ComGC family.</text>
</comment>
<dbReference type="RefSeq" id="WP_066443275.1">
    <property type="nucleotide sequence ID" value="NZ_DBGCPY010000125.1"/>
</dbReference>
<organism evidence="9 10">
    <name type="scientific">Longibaculum muris</name>
    <dbReference type="NCBI Taxonomy" id="1796628"/>
    <lineage>
        <taxon>Bacteria</taxon>
        <taxon>Bacillati</taxon>
        <taxon>Bacillota</taxon>
        <taxon>Erysipelotrichia</taxon>
        <taxon>Erysipelotrichales</taxon>
        <taxon>Coprobacillaceae</taxon>
        <taxon>Longibaculum</taxon>
    </lineage>
</organism>
<evidence type="ECO:0000256" key="3">
    <source>
        <dbReference type="ARBA" id="ARBA00022481"/>
    </source>
</evidence>
<reference evidence="9 10" key="1">
    <citation type="submission" date="2019-03" db="EMBL/GenBank/DDBJ databases">
        <title>Genomic Encyclopedia of Type Strains, Phase IV (KMG-IV): sequencing the most valuable type-strain genomes for metagenomic binning, comparative biology and taxonomic classification.</title>
        <authorList>
            <person name="Goeker M."/>
        </authorList>
    </citation>
    <scope>NUCLEOTIDE SEQUENCE [LARGE SCALE GENOMIC DNA]</scope>
    <source>
        <strain evidence="9 10">DSM 29487</strain>
    </source>
</reference>
<protein>
    <submittedName>
        <fullName evidence="9">Competence protein ComGC/general secretion pathway protein G</fullName>
    </submittedName>
</protein>
<evidence type="ECO:0000256" key="1">
    <source>
        <dbReference type="ARBA" id="ARBA00004162"/>
    </source>
</evidence>
<keyword evidence="10" id="KW-1185">Reference proteome</keyword>
<gene>
    <name evidence="9" type="ORF">EDD60_11379</name>
</gene>
<dbReference type="PRINTS" id="PR00813">
    <property type="entry name" value="BCTERIALGSPG"/>
</dbReference>
<dbReference type="InterPro" id="IPR045584">
    <property type="entry name" value="Pilin-like"/>
</dbReference>
<dbReference type="Proteomes" id="UP000295515">
    <property type="component" value="Unassembled WGS sequence"/>
</dbReference>
<evidence type="ECO:0000256" key="4">
    <source>
        <dbReference type="ARBA" id="ARBA00022692"/>
    </source>
</evidence>
<dbReference type="InterPro" id="IPR000983">
    <property type="entry name" value="Bac_GSPG_pilin"/>
</dbReference>